<keyword evidence="1" id="KW-0732">Signal</keyword>
<dbReference type="EMBL" id="DACSWI010000014">
    <property type="protein sequence ID" value="HAT3810669.1"/>
    <property type="molecule type" value="Genomic_DNA"/>
</dbReference>
<proteinExistence type="predicted"/>
<feature type="signal peptide" evidence="1">
    <location>
        <begin position="1"/>
        <end position="20"/>
    </location>
</feature>
<name>A0AAN5S1F1_MORMO</name>
<keyword evidence="2" id="KW-0966">Cell projection</keyword>
<gene>
    <name evidence="2" type="ORF">I8608_003568</name>
</gene>
<accession>A0AAN5S1F1</accession>
<keyword evidence="2" id="KW-0282">Flagellum</keyword>
<dbReference type="Pfam" id="PF06366">
    <property type="entry name" value="FlhE"/>
    <property type="match status" value="1"/>
</dbReference>
<comment type="caution">
    <text evidence="2">The sequence shown here is derived from an EMBL/GenBank/DDBJ whole genome shotgun (WGS) entry which is preliminary data.</text>
</comment>
<dbReference type="RefSeq" id="WP_274371356.1">
    <property type="nucleotide sequence ID" value="NZ_JAKMWI010000017.1"/>
</dbReference>
<organism evidence="2 3">
    <name type="scientific">Morganella morganii</name>
    <name type="common">Proteus morganii</name>
    <dbReference type="NCBI Taxonomy" id="582"/>
    <lineage>
        <taxon>Bacteria</taxon>
        <taxon>Pseudomonadati</taxon>
        <taxon>Pseudomonadota</taxon>
        <taxon>Gammaproteobacteria</taxon>
        <taxon>Enterobacterales</taxon>
        <taxon>Morganellaceae</taxon>
        <taxon>Morganella</taxon>
    </lineage>
</organism>
<protein>
    <submittedName>
        <fullName evidence="2">Flagellar protein FlhE</fullName>
    </submittedName>
</protein>
<sequence>MTGKKILLLIVALFCPDLQANTTGSWQKESAGGLLSVGRQSMRGNVLEAPASVPLQASATRIYWQVALLSPPPAGLKIQLCYSGGCEKLYGLSGQFTPKSRWPADESYYFVYSVNAIGQLRPPLRVLRNSLTMNYKVN</sequence>
<dbReference type="AlphaFoldDB" id="A0AAN5S1F1"/>
<dbReference type="InterPro" id="IPR009420">
    <property type="entry name" value="FlhE"/>
</dbReference>
<evidence type="ECO:0000313" key="2">
    <source>
        <dbReference type="EMBL" id="HAT3810669.1"/>
    </source>
</evidence>
<keyword evidence="2" id="KW-0969">Cilium</keyword>
<reference evidence="2" key="2">
    <citation type="submission" date="2020-10" db="EMBL/GenBank/DDBJ databases">
        <authorList>
            <consortium name="NCBI Pathogen Detection Project"/>
        </authorList>
    </citation>
    <scope>NUCLEOTIDE SEQUENCE</scope>
    <source>
        <strain evidence="2">Morganella morganii ARLG-3209</strain>
    </source>
</reference>
<evidence type="ECO:0000313" key="3">
    <source>
        <dbReference type="Proteomes" id="UP000865968"/>
    </source>
</evidence>
<dbReference type="Proteomes" id="UP000865968">
    <property type="component" value="Unassembled WGS sequence"/>
</dbReference>
<feature type="chain" id="PRO_5042893929" evidence="1">
    <location>
        <begin position="21"/>
        <end position="138"/>
    </location>
</feature>
<reference evidence="2" key="1">
    <citation type="journal article" date="2018" name="Genome Biol.">
        <title>SKESA: strategic k-mer extension for scrupulous assemblies.</title>
        <authorList>
            <person name="Souvorov A."/>
            <person name="Agarwala R."/>
            <person name="Lipman D.J."/>
        </authorList>
    </citation>
    <scope>NUCLEOTIDE SEQUENCE</scope>
    <source>
        <strain evidence="2">Morganella morganii ARLG-3209</strain>
    </source>
</reference>
<evidence type="ECO:0000256" key="1">
    <source>
        <dbReference type="SAM" id="SignalP"/>
    </source>
</evidence>